<sequence>MRIVIAGAHGKIARQLGRELVGRGDSVLGLVRNQDHADELGADGIEPAIVDLEAAESGELVGLITGADAAVFAAGAGPGSGAPRKDTVDRGGSVLLAEAAERAGVRRFVQISAMGTTRPNPPDVGEVFGAYLDAKRAAEADLRQRDLDWTILRPGRLTDDAATGRVRLEVSVERGEVTRADVASVVVALLDQPRTSHRALEVVGGDVPIDEAVRATLS</sequence>
<feature type="domain" description="NAD(P)-binding" evidence="1">
    <location>
        <begin position="7"/>
        <end position="193"/>
    </location>
</feature>
<dbReference type="Gene3D" id="3.40.50.720">
    <property type="entry name" value="NAD(P)-binding Rossmann-like Domain"/>
    <property type="match status" value="1"/>
</dbReference>
<proteinExistence type="predicted"/>
<dbReference type="PANTHER" id="PTHR15020">
    <property type="entry name" value="FLAVIN REDUCTASE-RELATED"/>
    <property type="match status" value="1"/>
</dbReference>
<evidence type="ECO:0000313" key="2">
    <source>
        <dbReference type="EMBL" id="MEY8041116.1"/>
    </source>
</evidence>
<dbReference type="Proteomes" id="UP001564626">
    <property type="component" value="Unassembled WGS sequence"/>
</dbReference>
<dbReference type="RefSeq" id="WP_345360044.1">
    <property type="nucleotide sequence ID" value="NZ_BAABII010000004.1"/>
</dbReference>
<dbReference type="Pfam" id="PF13460">
    <property type="entry name" value="NAD_binding_10"/>
    <property type="match status" value="1"/>
</dbReference>
<keyword evidence="3" id="KW-1185">Reference proteome</keyword>
<dbReference type="SUPFAM" id="SSF51735">
    <property type="entry name" value="NAD(P)-binding Rossmann-fold domains"/>
    <property type="match status" value="1"/>
</dbReference>
<gene>
    <name evidence="2" type="ORF">AB8O55_17030</name>
</gene>
<comment type="caution">
    <text evidence="2">The sequence shown here is derived from an EMBL/GenBank/DDBJ whole genome shotgun (WGS) entry which is preliminary data.</text>
</comment>
<protein>
    <submittedName>
        <fullName evidence="2">SDR family oxidoreductase</fullName>
    </submittedName>
</protein>
<name>A0ABV4CJ42_9PSEU</name>
<dbReference type="EMBL" id="JBGEHV010000031">
    <property type="protein sequence ID" value="MEY8041116.1"/>
    <property type="molecule type" value="Genomic_DNA"/>
</dbReference>
<dbReference type="InterPro" id="IPR016040">
    <property type="entry name" value="NAD(P)-bd_dom"/>
</dbReference>
<dbReference type="InterPro" id="IPR036291">
    <property type="entry name" value="NAD(P)-bd_dom_sf"/>
</dbReference>
<organism evidence="2 3">
    <name type="scientific">Saccharopolyspora cebuensis</name>
    <dbReference type="NCBI Taxonomy" id="418759"/>
    <lineage>
        <taxon>Bacteria</taxon>
        <taxon>Bacillati</taxon>
        <taxon>Actinomycetota</taxon>
        <taxon>Actinomycetes</taxon>
        <taxon>Pseudonocardiales</taxon>
        <taxon>Pseudonocardiaceae</taxon>
        <taxon>Saccharopolyspora</taxon>
    </lineage>
</organism>
<reference evidence="2 3" key="1">
    <citation type="submission" date="2024-08" db="EMBL/GenBank/DDBJ databases">
        <title>Genome mining of Saccharopolyspora cebuensis PGLac3 from Nigerian medicinal plant.</title>
        <authorList>
            <person name="Ezeobiora C.E."/>
            <person name="Igbokwe N.H."/>
            <person name="Amin D.H."/>
            <person name="Mendie U.E."/>
        </authorList>
    </citation>
    <scope>NUCLEOTIDE SEQUENCE [LARGE SCALE GENOMIC DNA]</scope>
    <source>
        <strain evidence="2 3">PGLac3</strain>
    </source>
</reference>
<evidence type="ECO:0000259" key="1">
    <source>
        <dbReference type="Pfam" id="PF13460"/>
    </source>
</evidence>
<accession>A0ABV4CJ42</accession>
<dbReference type="CDD" id="cd05243">
    <property type="entry name" value="SDR_a5"/>
    <property type="match status" value="1"/>
</dbReference>
<dbReference type="PANTHER" id="PTHR15020:SF50">
    <property type="entry name" value="UPF0659 PROTEIN YMR090W"/>
    <property type="match status" value="1"/>
</dbReference>
<evidence type="ECO:0000313" key="3">
    <source>
        <dbReference type="Proteomes" id="UP001564626"/>
    </source>
</evidence>